<dbReference type="Gene3D" id="2.60.40.10">
    <property type="entry name" value="Immunoglobulins"/>
    <property type="match status" value="1"/>
</dbReference>
<dbReference type="SUPFAM" id="SSF51445">
    <property type="entry name" value="(Trans)glycosidases"/>
    <property type="match status" value="1"/>
</dbReference>
<reference evidence="5" key="1">
    <citation type="journal article" date="2019" name="Int. J. Syst. Evol. Microbiol.">
        <title>The Global Catalogue of Microorganisms (GCM) 10K type strain sequencing project: providing services to taxonomists for standard genome sequencing and annotation.</title>
        <authorList>
            <consortium name="The Broad Institute Genomics Platform"/>
            <consortium name="The Broad Institute Genome Sequencing Center for Infectious Disease"/>
            <person name="Wu L."/>
            <person name="Ma J."/>
        </authorList>
    </citation>
    <scope>NUCLEOTIDE SEQUENCE [LARGE SCALE GENOMIC DNA]</scope>
    <source>
        <strain evidence="5">CGMCC 1.12286</strain>
    </source>
</reference>
<dbReference type="InterPro" id="IPR003305">
    <property type="entry name" value="CenC_carb-bd"/>
</dbReference>
<dbReference type="InterPro" id="IPR017853">
    <property type="entry name" value="GH"/>
</dbReference>
<evidence type="ECO:0000256" key="1">
    <source>
        <dbReference type="ARBA" id="ARBA00022801"/>
    </source>
</evidence>
<keyword evidence="1" id="KW-0378">Hydrolase</keyword>
<dbReference type="Pfam" id="PF02018">
    <property type="entry name" value="CBM_4_9"/>
    <property type="match status" value="1"/>
</dbReference>
<dbReference type="Gene3D" id="1.20.1270.90">
    <property type="entry name" value="AF1782-like"/>
    <property type="match status" value="2"/>
</dbReference>
<organism evidence="4 5">
    <name type="scientific">Alicyclobacillus fodiniaquatilis</name>
    <dbReference type="NCBI Taxonomy" id="1661150"/>
    <lineage>
        <taxon>Bacteria</taxon>
        <taxon>Bacillati</taxon>
        <taxon>Bacillota</taxon>
        <taxon>Bacilli</taxon>
        <taxon>Bacillales</taxon>
        <taxon>Alicyclobacillaceae</taxon>
        <taxon>Alicyclobacillus</taxon>
    </lineage>
</organism>
<dbReference type="EMBL" id="JBHUCX010000099">
    <property type="protein sequence ID" value="MFD1678023.1"/>
    <property type="molecule type" value="Genomic_DNA"/>
</dbReference>
<dbReference type="InterPro" id="IPR008979">
    <property type="entry name" value="Galactose-bd-like_sf"/>
</dbReference>
<keyword evidence="2" id="KW-0732">Signal</keyword>
<dbReference type="SUPFAM" id="SSF49785">
    <property type="entry name" value="Galactose-binding domain-like"/>
    <property type="match status" value="1"/>
</dbReference>
<protein>
    <submittedName>
        <fullName evidence="4">Carbohydrate binding domain-containing protein</fullName>
    </submittedName>
</protein>
<name>A0ABW4JS53_9BACL</name>
<dbReference type="PANTHER" id="PTHR12631">
    <property type="entry name" value="ALPHA-L-IDURONIDASE"/>
    <property type="match status" value="1"/>
</dbReference>
<dbReference type="PANTHER" id="PTHR12631:SF10">
    <property type="entry name" value="BETA-XYLOSIDASE-LIKE PROTEIN-RELATED"/>
    <property type="match status" value="1"/>
</dbReference>
<evidence type="ECO:0000259" key="3">
    <source>
        <dbReference type="Pfam" id="PF02018"/>
    </source>
</evidence>
<feature type="chain" id="PRO_5046793845" evidence="2">
    <location>
        <begin position="32"/>
        <end position="816"/>
    </location>
</feature>
<evidence type="ECO:0000313" key="5">
    <source>
        <dbReference type="Proteomes" id="UP001597079"/>
    </source>
</evidence>
<comment type="caution">
    <text evidence="4">The sequence shown here is derived from an EMBL/GenBank/DDBJ whole genome shotgun (WGS) entry which is preliminary data.</text>
</comment>
<gene>
    <name evidence="4" type="ORF">ACFSB2_25475</name>
</gene>
<dbReference type="Gene3D" id="2.60.120.260">
    <property type="entry name" value="Galactose-binding domain-like"/>
    <property type="match status" value="1"/>
</dbReference>
<dbReference type="Gene3D" id="3.20.20.80">
    <property type="entry name" value="Glycosidases"/>
    <property type="match status" value="1"/>
</dbReference>
<evidence type="ECO:0000313" key="4">
    <source>
        <dbReference type="EMBL" id="MFD1678023.1"/>
    </source>
</evidence>
<proteinExistence type="predicted"/>
<dbReference type="InterPro" id="IPR013783">
    <property type="entry name" value="Ig-like_fold"/>
</dbReference>
<keyword evidence="5" id="KW-1185">Reference proteome</keyword>
<feature type="signal peptide" evidence="2">
    <location>
        <begin position="1"/>
        <end position="31"/>
    </location>
</feature>
<dbReference type="RefSeq" id="WP_377945970.1">
    <property type="nucleotide sequence ID" value="NZ_JBHUCX010000099.1"/>
</dbReference>
<feature type="domain" description="CBM-cenC" evidence="3">
    <location>
        <begin position="111"/>
        <end position="226"/>
    </location>
</feature>
<accession>A0ABW4JS53</accession>
<dbReference type="InterPro" id="IPR051923">
    <property type="entry name" value="Glycosyl_Hydrolase_39"/>
</dbReference>
<dbReference type="Proteomes" id="UP001597079">
    <property type="component" value="Unassembled WGS sequence"/>
</dbReference>
<evidence type="ECO:0000256" key="2">
    <source>
        <dbReference type="SAM" id="SignalP"/>
    </source>
</evidence>
<sequence length="816" mass="87291">MRRVNRLLRLSTSALLASCAALIFSAQGAFAATVDDSALNAEITAAQNFAAYAVVGSAQGDCSQSDLNALTSAISSAQSVADDTTASQATVDAAVTALTNAIQTFEATGVNLVPNPGFETGALDPWTTQNNATVEPDNAHAGTYAVNLGGPASGVQQTITGLAPNTTYTLTAWVKTAGDVVYLGAENFAGAGSQVNTTTTAAGYTQLKVSFTTDSTSTSVYIFLWKNDNTGPAYADDFSLRDAPPYSTQKYNGQDIGFNTQDPYFESSTQLNQLYDQVAATGTKWVRATLFWDLMEPTKGKIDWTQADMIFNAIKAHGFKYDMVIRSAPSWAANGADTSNHNYAPTDSTSYGEFCYQVAKRYLNRGVTIVFELGNEENTQFFNEPAVDPVAYTKDMLIPGSTGIGQAAKELGVPKPTVLVGGFAPVDPQNTPGSVSPLDFLQAIYDNGGKGYFDSIAYHPYTYVSAPDSTNWTFTELQSLVNLMDSEGDTNRKVYATEVGWATGTGTGEISEADQATYTGEEFDEWFSLPYAGPMIWYELVDNSSNDNTNRENTFGLMYNTNPWTPKPAYNIFESKVAPVDVTALNSAITSAKSIAQHAVVGTGYGDYAQTNLDELNAAITTAQAAETAPTADQAVIDTAVTTLNNAVTSFQSTAVQDHTPPTIEITSPTNKRYLDDQTLTIRYRVNDNLSGVNNALMVAKLDGRSVKSGDTILLYTLPLGAHTMRVTAVDNAGNKATQTVSFTTTTNMASIQQLVQTFQQTHAIDNGGIANGLEKKLSHDDLNSFVNEVQAQSGKHIQETAAAVLIRDAQSLRTS</sequence>